<evidence type="ECO:0000256" key="1">
    <source>
        <dbReference type="SAM" id="MobiDB-lite"/>
    </source>
</evidence>
<sequence length="142" mass="15167">MVSTSCTNSKSPPKSLVIGHKPQNGLAGRGDSDSRQKLQLSPPLLQGLEDALTLFSACCCCSFQQPASLAVDRSPENEKSTSPAIRYSLNPITASEDPPPGHLSLQAKLCSLPAKPRLPALISGSNNTVTSRYNHYMVTCRD</sequence>
<keyword evidence="3" id="KW-1185">Reference proteome</keyword>
<dbReference type="Proteomes" id="UP001605036">
    <property type="component" value="Unassembled WGS sequence"/>
</dbReference>
<protein>
    <submittedName>
        <fullName evidence="2">Uncharacterized protein</fullName>
    </submittedName>
</protein>
<evidence type="ECO:0000313" key="3">
    <source>
        <dbReference type="Proteomes" id="UP001605036"/>
    </source>
</evidence>
<evidence type="ECO:0000313" key="2">
    <source>
        <dbReference type="EMBL" id="KAL2632752.1"/>
    </source>
</evidence>
<proteinExistence type="predicted"/>
<reference evidence="2 3" key="1">
    <citation type="submission" date="2024-09" db="EMBL/GenBank/DDBJ databases">
        <title>Chromosome-scale assembly of Riccia fluitans.</title>
        <authorList>
            <person name="Paukszto L."/>
            <person name="Sawicki J."/>
            <person name="Karawczyk K."/>
            <person name="Piernik-Szablinska J."/>
            <person name="Szczecinska M."/>
            <person name="Mazdziarz M."/>
        </authorList>
    </citation>
    <scope>NUCLEOTIDE SEQUENCE [LARGE SCALE GENOMIC DNA]</scope>
    <source>
        <strain evidence="2">Rf_01</strain>
        <tissue evidence="2">Aerial parts of the thallus</tissue>
    </source>
</reference>
<accession>A0ABD1YTP3</accession>
<dbReference type="EMBL" id="JBHFFA010000003">
    <property type="protein sequence ID" value="KAL2632752.1"/>
    <property type="molecule type" value="Genomic_DNA"/>
</dbReference>
<comment type="caution">
    <text evidence="2">The sequence shown here is derived from an EMBL/GenBank/DDBJ whole genome shotgun (WGS) entry which is preliminary data.</text>
</comment>
<feature type="region of interest" description="Disordered" evidence="1">
    <location>
        <begin position="1"/>
        <end position="38"/>
    </location>
</feature>
<gene>
    <name evidence="2" type="ORF">R1flu_004231</name>
</gene>
<organism evidence="2 3">
    <name type="scientific">Riccia fluitans</name>
    <dbReference type="NCBI Taxonomy" id="41844"/>
    <lineage>
        <taxon>Eukaryota</taxon>
        <taxon>Viridiplantae</taxon>
        <taxon>Streptophyta</taxon>
        <taxon>Embryophyta</taxon>
        <taxon>Marchantiophyta</taxon>
        <taxon>Marchantiopsida</taxon>
        <taxon>Marchantiidae</taxon>
        <taxon>Marchantiales</taxon>
        <taxon>Ricciaceae</taxon>
        <taxon>Riccia</taxon>
    </lineage>
</organism>
<dbReference type="AlphaFoldDB" id="A0ABD1YTP3"/>
<feature type="compositionally biased region" description="Polar residues" evidence="1">
    <location>
        <begin position="1"/>
        <end position="12"/>
    </location>
</feature>
<name>A0ABD1YTP3_9MARC</name>